<dbReference type="RefSeq" id="WP_168877985.1">
    <property type="nucleotide sequence ID" value="NZ_JABAIM010000003.1"/>
</dbReference>
<name>A0A847SK69_9NEIS</name>
<evidence type="ECO:0000256" key="1">
    <source>
        <dbReference type="ARBA" id="ARBA00022729"/>
    </source>
</evidence>
<dbReference type="InterPro" id="IPR001638">
    <property type="entry name" value="Solute-binding_3/MltF_N"/>
</dbReference>
<protein>
    <submittedName>
        <fullName evidence="3">Amino acid ABC transporter substrate-binding protein</fullName>
    </submittedName>
</protein>
<dbReference type="Pfam" id="PF00497">
    <property type="entry name" value="SBP_bac_3"/>
    <property type="match status" value="1"/>
</dbReference>
<dbReference type="PANTHER" id="PTHR35936">
    <property type="entry name" value="MEMBRANE-BOUND LYTIC MUREIN TRANSGLYCOSYLASE F"/>
    <property type="match status" value="1"/>
</dbReference>
<comment type="caution">
    <text evidence="3">The sequence shown here is derived from an EMBL/GenBank/DDBJ whole genome shotgun (WGS) entry which is preliminary data.</text>
</comment>
<gene>
    <name evidence="3" type="ORF">HF682_14240</name>
</gene>
<proteinExistence type="predicted"/>
<keyword evidence="4" id="KW-1185">Reference proteome</keyword>
<dbReference type="SMART" id="SM00062">
    <property type="entry name" value="PBPb"/>
    <property type="match status" value="1"/>
</dbReference>
<evidence type="ECO:0000313" key="3">
    <source>
        <dbReference type="EMBL" id="NLR76322.1"/>
    </source>
</evidence>
<evidence type="ECO:0000313" key="4">
    <source>
        <dbReference type="Proteomes" id="UP000587991"/>
    </source>
</evidence>
<evidence type="ECO:0000259" key="2">
    <source>
        <dbReference type="SMART" id="SM00062"/>
    </source>
</evidence>
<dbReference type="EMBL" id="JABAIM010000003">
    <property type="protein sequence ID" value="NLR76322.1"/>
    <property type="molecule type" value="Genomic_DNA"/>
</dbReference>
<dbReference type="Proteomes" id="UP000587991">
    <property type="component" value="Unassembled WGS sequence"/>
</dbReference>
<dbReference type="Gene3D" id="3.40.190.10">
    <property type="entry name" value="Periplasmic binding protein-like II"/>
    <property type="match status" value="2"/>
</dbReference>
<dbReference type="SUPFAM" id="SSF53850">
    <property type="entry name" value="Periplasmic binding protein-like II"/>
    <property type="match status" value="1"/>
</dbReference>
<dbReference type="AlphaFoldDB" id="A0A847SK69"/>
<dbReference type="PANTHER" id="PTHR35936:SF25">
    <property type="entry name" value="ABC TRANSPORTER SUBSTRATE-BINDING PROTEIN"/>
    <property type="match status" value="1"/>
</dbReference>
<organism evidence="3 4">
    <name type="scientific">Leeia aquatica</name>
    <dbReference type="NCBI Taxonomy" id="2725557"/>
    <lineage>
        <taxon>Bacteria</taxon>
        <taxon>Pseudomonadati</taxon>
        <taxon>Pseudomonadota</taxon>
        <taxon>Betaproteobacteria</taxon>
        <taxon>Neisseriales</taxon>
        <taxon>Leeiaceae</taxon>
        <taxon>Leeia</taxon>
    </lineage>
</organism>
<sequence length="265" mass="30300">MRYLLLLCGWLVLITPLMAAPQVVIIYYDENYPPYSYQDHGQPAGLYNDILQAAFRRLPDYRLQLRPVAWARGLAMLQQGSALALIPPYRWPQERPYIDAYVGPLGEEDVALYCRQGLPLPGSPRWPLDFRGLQIGVNQGFLMSRSLNQPFQDGAVLRVEFRDAMEGLAALKVGAVDCYANDRLSVEWAWRQAKRDSSRLARIPAELRPILVLDRQQAFIGFSKVNAQQYPWRSALIRQLSQVLRQMSSQGEIRQLQERVLQAKG</sequence>
<feature type="domain" description="Solute-binding protein family 3/N-terminal" evidence="2">
    <location>
        <begin position="23"/>
        <end position="264"/>
    </location>
</feature>
<reference evidence="3 4" key="1">
    <citation type="submission" date="2020-04" db="EMBL/GenBank/DDBJ databases">
        <title>Draft genome of Leeia sp. IMCC25680.</title>
        <authorList>
            <person name="Song J."/>
            <person name="Cho J.-C."/>
        </authorList>
    </citation>
    <scope>NUCLEOTIDE SEQUENCE [LARGE SCALE GENOMIC DNA]</scope>
    <source>
        <strain evidence="3 4">IMCC25680</strain>
    </source>
</reference>
<keyword evidence="1" id="KW-0732">Signal</keyword>
<accession>A0A847SK69</accession>